<accession>A0ABD1ZX95</accession>
<gene>
    <name evidence="1" type="ORF">V1478_017732</name>
</gene>
<protein>
    <submittedName>
        <fullName evidence="1">Uncharacterized protein</fullName>
    </submittedName>
</protein>
<name>A0ABD1ZX95_VESSQ</name>
<reference evidence="1 2" key="1">
    <citation type="journal article" date="2024" name="Ann. Entomol. Soc. Am.">
        <title>Genomic analyses of the southern and eastern yellowjacket wasps (Hymenoptera: Vespidae) reveal evolutionary signatures of social life.</title>
        <authorList>
            <person name="Catto M.A."/>
            <person name="Caine P.B."/>
            <person name="Orr S.E."/>
            <person name="Hunt B.G."/>
            <person name="Goodisman M.A.D."/>
        </authorList>
    </citation>
    <scope>NUCLEOTIDE SEQUENCE [LARGE SCALE GENOMIC DNA]</scope>
    <source>
        <strain evidence="1">233</strain>
        <tissue evidence="1">Head and thorax</tissue>
    </source>
</reference>
<sequence length="107" mass="10848">MTRRNAGQGDSDLIKSAIGNLARRFGPHYRSFVTATATAATATAAAAAAAAAAATAATAAAAHGHLNASSVEGNRVGVTRETGEDWLPGLFKKADYGELENGIGYLD</sequence>
<organism evidence="1 2">
    <name type="scientific">Vespula squamosa</name>
    <name type="common">Southern yellow jacket</name>
    <name type="synonym">Wasp</name>
    <dbReference type="NCBI Taxonomy" id="30214"/>
    <lineage>
        <taxon>Eukaryota</taxon>
        <taxon>Metazoa</taxon>
        <taxon>Ecdysozoa</taxon>
        <taxon>Arthropoda</taxon>
        <taxon>Hexapoda</taxon>
        <taxon>Insecta</taxon>
        <taxon>Pterygota</taxon>
        <taxon>Neoptera</taxon>
        <taxon>Endopterygota</taxon>
        <taxon>Hymenoptera</taxon>
        <taxon>Apocrita</taxon>
        <taxon>Aculeata</taxon>
        <taxon>Vespoidea</taxon>
        <taxon>Vespidae</taxon>
        <taxon>Vespinae</taxon>
        <taxon>Vespula</taxon>
    </lineage>
</organism>
<feature type="non-terminal residue" evidence="1">
    <location>
        <position position="107"/>
    </location>
</feature>
<evidence type="ECO:0000313" key="1">
    <source>
        <dbReference type="EMBL" id="KAL2712777.1"/>
    </source>
</evidence>
<dbReference type="AlphaFoldDB" id="A0ABD1ZX95"/>
<proteinExistence type="predicted"/>
<dbReference type="Proteomes" id="UP001607302">
    <property type="component" value="Unassembled WGS sequence"/>
</dbReference>
<dbReference type="PROSITE" id="PS51318">
    <property type="entry name" value="TAT"/>
    <property type="match status" value="1"/>
</dbReference>
<keyword evidence="2" id="KW-1185">Reference proteome</keyword>
<dbReference type="InterPro" id="IPR006311">
    <property type="entry name" value="TAT_signal"/>
</dbReference>
<dbReference type="EMBL" id="JAUDFV010000165">
    <property type="protein sequence ID" value="KAL2712777.1"/>
    <property type="molecule type" value="Genomic_DNA"/>
</dbReference>
<comment type="caution">
    <text evidence="1">The sequence shown here is derived from an EMBL/GenBank/DDBJ whole genome shotgun (WGS) entry which is preliminary data.</text>
</comment>
<evidence type="ECO:0000313" key="2">
    <source>
        <dbReference type="Proteomes" id="UP001607302"/>
    </source>
</evidence>